<keyword evidence="3" id="KW-1185">Reference proteome</keyword>
<gene>
    <name evidence="2" type="ORF">SLS62_011062</name>
</gene>
<sequence>MAFFIGRPLPSWNIPLPPDFPQAPPPAPAPAPSPYSYPVPHPQAPPYGGYYQPPELITKLYHKLSVIDYDLRCPIDLVHLIVKAAMRDPVIAQDIDLLVARRAQEFRPAPQQQPQNVQQLPPNPGPSGPATSVPPNGAQYQAAALQVATGGTQTPAPRPTPAPAQRQAAAHPPAAAPPAARPTAPPRSEASSGRQHSDTPEMLVAGEPLHLIKDPLVIPTCPRPAKSATELQVPQTASGSAARTTGNHQGNAINLTNDEADPDSEPREKPADYSKLLEMTEKDLGWHGKYDNVSDQRQVSLGIQVAIKIEKLLERLRGYMETNKSFSNRVHILTVMREIIMAPLQTEGSRIGREVRNSAYQYDDNFVWAVEKLTDAQKQKLKTLDGGKWVEALRELMEQADAYCVFPKLREALVAIDPAAANSGEDQDGEDGDEDGDGDEDEDGNADEDEGEADDE</sequence>
<accession>A0AAN9YFB2</accession>
<feature type="compositionally biased region" description="Low complexity" evidence="1">
    <location>
        <begin position="108"/>
        <end position="120"/>
    </location>
</feature>
<feature type="compositionally biased region" description="Acidic residues" evidence="1">
    <location>
        <begin position="425"/>
        <end position="456"/>
    </location>
</feature>
<feature type="region of interest" description="Disordered" evidence="1">
    <location>
        <begin position="107"/>
        <end position="199"/>
    </location>
</feature>
<feature type="compositionally biased region" description="Polar residues" evidence="1">
    <location>
        <begin position="229"/>
        <end position="257"/>
    </location>
</feature>
<feature type="compositionally biased region" description="Pro residues" evidence="1">
    <location>
        <begin position="174"/>
        <end position="185"/>
    </location>
</feature>
<evidence type="ECO:0000256" key="1">
    <source>
        <dbReference type="SAM" id="MobiDB-lite"/>
    </source>
</evidence>
<organism evidence="2 3">
    <name type="scientific">Diatrype stigma</name>
    <dbReference type="NCBI Taxonomy" id="117547"/>
    <lineage>
        <taxon>Eukaryota</taxon>
        <taxon>Fungi</taxon>
        <taxon>Dikarya</taxon>
        <taxon>Ascomycota</taxon>
        <taxon>Pezizomycotina</taxon>
        <taxon>Sordariomycetes</taxon>
        <taxon>Xylariomycetidae</taxon>
        <taxon>Xylariales</taxon>
        <taxon>Diatrypaceae</taxon>
        <taxon>Diatrype</taxon>
    </lineage>
</organism>
<evidence type="ECO:0000313" key="3">
    <source>
        <dbReference type="Proteomes" id="UP001320420"/>
    </source>
</evidence>
<dbReference type="EMBL" id="JAKJXP020000167">
    <property type="protein sequence ID" value="KAK7740621.1"/>
    <property type="molecule type" value="Genomic_DNA"/>
</dbReference>
<proteinExistence type="predicted"/>
<name>A0AAN9YFB2_9PEZI</name>
<feature type="region of interest" description="Disordered" evidence="1">
    <location>
        <begin position="16"/>
        <end position="37"/>
    </location>
</feature>
<comment type="caution">
    <text evidence="2">The sequence shown here is derived from an EMBL/GenBank/DDBJ whole genome shotgun (WGS) entry which is preliminary data.</text>
</comment>
<feature type="compositionally biased region" description="Low complexity" evidence="1">
    <location>
        <begin position="163"/>
        <end position="173"/>
    </location>
</feature>
<reference evidence="2 3" key="1">
    <citation type="submission" date="2024-02" db="EMBL/GenBank/DDBJ databases">
        <title>De novo assembly and annotation of 12 fungi associated with fruit tree decline syndrome in Ontario, Canada.</title>
        <authorList>
            <person name="Sulman M."/>
            <person name="Ellouze W."/>
            <person name="Ilyukhin E."/>
        </authorList>
    </citation>
    <scope>NUCLEOTIDE SEQUENCE [LARGE SCALE GENOMIC DNA]</scope>
    <source>
        <strain evidence="2 3">M11/M66-122</strain>
    </source>
</reference>
<feature type="region of interest" description="Disordered" evidence="1">
    <location>
        <begin position="227"/>
        <end position="273"/>
    </location>
</feature>
<protein>
    <submittedName>
        <fullName evidence="2">Uncharacterized protein</fullName>
    </submittedName>
</protein>
<feature type="region of interest" description="Disordered" evidence="1">
    <location>
        <begin position="417"/>
        <end position="456"/>
    </location>
</feature>
<evidence type="ECO:0000313" key="2">
    <source>
        <dbReference type="EMBL" id="KAK7740621.1"/>
    </source>
</evidence>
<dbReference type="AlphaFoldDB" id="A0AAN9YFB2"/>
<dbReference type="Proteomes" id="UP001320420">
    <property type="component" value="Unassembled WGS sequence"/>
</dbReference>